<dbReference type="EMBL" id="JAHXZJ010001864">
    <property type="protein sequence ID" value="KAH0550517.1"/>
    <property type="molecule type" value="Genomic_DNA"/>
</dbReference>
<proteinExistence type="predicted"/>
<sequence>MPVYGLVTLGAASPSYSRALTSLHPCVSSLSSASSLPELKPLSSPKTYTYPRTPSSSSSASGGCSACETLNRMAFSQQTSVCYRRLDNLSYVTAKRRTEIEDDIPLTSSNLSRALLFEKTLLNGNSSASFYIGYLICTNSSIRENFFNVTATFYVLTFFSDRYCTSVTSKLQL</sequence>
<keyword evidence="2" id="KW-1185">Reference proteome</keyword>
<gene>
    <name evidence="1" type="ORF">KQX54_019889</name>
</gene>
<accession>A0AAV7IGM9</accession>
<evidence type="ECO:0000313" key="2">
    <source>
        <dbReference type="Proteomes" id="UP000826195"/>
    </source>
</evidence>
<reference evidence="1 2" key="1">
    <citation type="journal article" date="2021" name="J. Hered.">
        <title>A chromosome-level genome assembly of the parasitoid wasp, Cotesia glomerata (Hymenoptera: Braconidae).</title>
        <authorList>
            <person name="Pinto B.J."/>
            <person name="Weis J.J."/>
            <person name="Gamble T."/>
            <person name="Ode P.J."/>
            <person name="Paul R."/>
            <person name="Zaspel J.M."/>
        </authorList>
    </citation>
    <scope>NUCLEOTIDE SEQUENCE [LARGE SCALE GENOMIC DNA]</scope>
    <source>
        <strain evidence="1">CgM1</strain>
    </source>
</reference>
<dbReference type="AlphaFoldDB" id="A0AAV7IGM9"/>
<organism evidence="1 2">
    <name type="scientific">Cotesia glomerata</name>
    <name type="common">Lepidopteran parasitic wasp</name>
    <name type="synonym">Apanteles glomeratus</name>
    <dbReference type="NCBI Taxonomy" id="32391"/>
    <lineage>
        <taxon>Eukaryota</taxon>
        <taxon>Metazoa</taxon>
        <taxon>Ecdysozoa</taxon>
        <taxon>Arthropoda</taxon>
        <taxon>Hexapoda</taxon>
        <taxon>Insecta</taxon>
        <taxon>Pterygota</taxon>
        <taxon>Neoptera</taxon>
        <taxon>Endopterygota</taxon>
        <taxon>Hymenoptera</taxon>
        <taxon>Apocrita</taxon>
        <taxon>Ichneumonoidea</taxon>
        <taxon>Braconidae</taxon>
        <taxon>Microgastrinae</taxon>
        <taxon>Cotesia</taxon>
    </lineage>
</organism>
<dbReference type="Proteomes" id="UP000826195">
    <property type="component" value="Unassembled WGS sequence"/>
</dbReference>
<evidence type="ECO:0000313" key="1">
    <source>
        <dbReference type="EMBL" id="KAH0550517.1"/>
    </source>
</evidence>
<name>A0AAV7IGM9_COTGL</name>
<protein>
    <submittedName>
        <fullName evidence="1">Uncharacterized protein</fullName>
    </submittedName>
</protein>
<comment type="caution">
    <text evidence="1">The sequence shown here is derived from an EMBL/GenBank/DDBJ whole genome shotgun (WGS) entry which is preliminary data.</text>
</comment>